<evidence type="ECO:0000313" key="2">
    <source>
        <dbReference type="EMBL" id="GIF07086.1"/>
    </source>
</evidence>
<dbReference type="RefSeq" id="WP_203682500.1">
    <property type="nucleotide sequence ID" value="NZ_BOMW01000044.1"/>
</dbReference>
<sequence>MPFAALTYDILPGHEDEVAEVFSGFRRPASPDVPGEAGRPAARILATAVFIRDSTLVRVIEYEGDLTVVARFMASQPGVREVERRLKPFLRTPRDTGDEAGFVRTFQNSLLRCVTQMSVPRTPAVS</sequence>
<proteinExistence type="predicted"/>
<dbReference type="InterPro" id="IPR007575">
    <property type="entry name" value="SchA_CurD-like"/>
</dbReference>
<feature type="domain" description="SchA/CurD-like" evidence="1">
    <location>
        <begin position="1"/>
        <end position="119"/>
    </location>
</feature>
<dbReference type="AlphaFoldDB" id="A0A919TLE0"/>
<organism evidence="2 3">
    <name type="scientific">Actinoplanes siamensis</name>
    <dbReference type="NCBI Taxonomy" id="1223317"/>
    <lineage>
        <taxon>Bacteria</taxon>
        <taxon>Bacillati</taxon>
        <taxon>Actinomycetota</taxon>
        <taxon>Actinomycetes</taxon>
        <taxon>Micromonosporales</taxon>
        <taxon>Micromonosporaceae</taxon>
        <taxon>Actinoplanes</taxon>
    </lineage>
</organism>
<keyword evidence="3" id="KW-1185">Reference proteome</keyword>
<protein>
    <submittedName>
        <fullName evidence="2">SchA/CurD</fullName>
    </submittedName>
</protein>
<accession>A0A919TLE0</accession>
<evidence type="ECO:0000313" key="3">
    <source>
        <dbReference type="Proteomes" id="UP000629619"/>
    </source>
</evidence>
<dbReference type="Pfam" id="PF04486">
    <property type="entry name" value="SchA_CurD"/>
    <property type="match status" value="1"/>
</dbReference>
<dbReference type="Proteomes" id="UP000629619">
    <property type="component" value="Unassembled WGS sequence"/>
</dbReference>
<dbReference type="EMBL" id="BOMW01000044">
    <property type="protein sequence ID" value="GIF07086.1"/>
    <property type="molecule type" value="Genomic_DNA"/>
</dbReference>
<reference evidence="2" key="1">
    <citation type="submission" date="2021-01" db="EMBL/GenBank/DDBJ databases">
        <title>Whole genome shotgun sequence of Actinoplanes siamensis NBRC 109076.</title>
        <authorList>
            <person name="Komaki H."/>
            <person name="Tamura T."/>
        </authorList>
    </citation>
    <scope>NUCLEOTIDE SEQUENCE</scope>
    <source>
        <strain evidence="2">NBRC 109076</strain>
    </source>
</reference>
<comment type="caution">
    <text evidence="2">The sequence shown here is derived from an EMBL/GenBank/DDBJ whole genome shotgun (WGS) entry which is preliminary data.</text>
</comment>
<evidence type="ECO:0000259" key="1">
    <source>
        <dbReference type="Pfam" id="PF04486"/>
    </source>
</evidence>
<name>A0A919TLE0_9ACTN</name>
<gene>
    <name evidence="2" type="ORF">Asi03nite_46240</name>
</gene>